<sequence>MSFTIDCASQRVLPHVNQRYDEPTPPYAASSETTQPPSPDIPDAVEDVAEEQWRLREIRNKSKPFYQFRSQAEREKERLEDQLFDEQRGRRPTLPFDEATDYEANAENNVRARWVEQGIWGEEWGPAWLQGIRPLGIAGMLVRSCDGPFYNKATSHRRPGGSRWGHEQGNTPSPSPPPSPPPPRIPNTSIFAYRPPPPPPAPKQPRPRYQIARILPDGSIEAKVPKPTVRDPEASRPLPQFLYQVAKEREWIKDETAYKTPGRAVDLDSLAYQSVKKNWVKDGVWSPKWDGEMPGPSWYHEEPESWGPVEPQHAAPTSAEPAQRPPDLTAEDSQQQTRRRQDASPPAALDQSHLPVPASASEASNHAASNASNEVPNDEADAPRAGSPLGRRTRNTLSQQAAASDDVPSRTQEPRQSPRHASTTRPDHQDGARPSNTQARRTRPKRRRSDDTAESEQPAPPLKRAKKSGGSKGRASTANDGSGERTNDPRESPPASAKMGVQGARAMGSESNGDSQKGGTRRSARIASRQAQAEAAAAVANMTPAAPATSRPRAAREGKKVVMAPKSGKNRRPRR</sequence>
<evidence type="ECO:0000313" key="2">
    <source>
        <dbReference type="Proteomes" id="UP000836387"/>
    </source>
</evidence>
<dbReference type="EMBL" id="CADEHS020000164">
    <property type="protein sequence ID" value="CAG9950346.1"/>
    <property type="molecule type" value="Genomic_DNA"/>
</dbReference>
<name>A0ACA9UAT2_BIOOC</name>
<evidence type="ECO:0000313" key="1">
    <source>
        <dbReference type="EMBL" id="CAG9950346.1"/>
    </source>
</evidence>
<gene>
    <name evidence="1" type="ORF">CRV2_00018787</name>
</gene>
<organism evidence="1 2">
    <name type="scientific">Clonostachys rosea f. rosea IK726</name>
    <dbReference type="NCBI Taxonomy" id="1349383"/>
    <lineage>
        <taxon>Eukaryota</taxon>
        <taxon>Fungi</taxon>
        <taxon>Dikarya</taxon>
        <taxon>Ascomycota</taxon>
        <taxon>Pezizomycotina</taxon>
        <taxon>Sordariomycetes</taxon>
        <taxon>Hypocreomycetidae</taxon>
        <taxon>Hypocreales</taxon>
        <taxon>Bionectriaceae</taxon>
        <taxon>Clonostachys</taxon>
    </lineage>
</organism>
<reference evidence="1" key="2">
    <citation type="submission" date="2021-10" db="EMBL/GenBank/DDBJ databases">
        <authorList>
            <person name="Piombo E."/>
        </authorList>
    </citation>
    <scope>NUCLEOTIDE SEQUENCE</scope>
</reference>
<protein>
    <submittedName>
        <fullName evidence="1">Uncharacterized protein</fullName>
    </submittedName>
</protein>
<keyword evidence="2" id="KW-1185">Reference proteome</keyword>
<reference evidence="1" key="1">
    <citation type="submission" date="2020-04" db="EMBL/GenBank/DDBJ databases">
        <authorList>
            <person name="Broberg M."/>
        </authorList>
    </citation>
    <scope>NUCLEOTIDE SEQUENCE</scope>
</reference>
<comment type="caution">
    <text evidence="1">The sequence shown here is derived from an EMBL/GenBank/DDBJ whole genome shotgun (WGS) entry which is preliminary data.</text>
</comment>
<proteinExistence type="predicted"/>
<dbReference type="Proteomes" id="UP000836387">
    <property type="component" value="Unassembled WGS sequence"/>
</dbReference>
<accession>A0ACA9UAT2</accession>